<sequence>MSLISAFSTMNSSKLTILLIVLVISVAVLSHVGVEASRVLHEDFGGANHLENYPTSAYEKAKATMSFWLERLASGPSPRGRGH</sequence>
<proteinExistence type="predicted"/>
<dbReference type="EMBL" id="CM047903">
    <property type="protein sequence ID" value="KAJ0092407.1"/>
    <property type="molecule type" value="Genomic_DNA"/>
</dbReference>
<evidence type="ECO:0000313" key="1">
    <source>
        <dbReference type="EMBL" id="KAJ0092407.1"/>
    </source>
</evidence>
<comment type="caution">
    <text evidence="1">The sequence shown here is derived from an EMBL/GenBank/DDBJ whole genome shotgun (WGS) entry which is preliminary data.</text>
</comment>
<accession>A0ACC1B0J1</accession>
<keyword evidence="2" id="KW-1185">Reference proteome</keyword>
<evidence type="ECO:0000313" key="2">
    <source>
        <dbReference type="Proteomes" id="UP001164250"/>
    </source>
</evidence>
<gene>
    <name evidence="1" type="ORF">Patl1_26647</name>
</gene>
<dbReference type="Proteomes" id="UP001164250">
    <property type="component" value="Chromosome 7"/>
</dbReference>
<protein>
    <submittedName>
        <fullName evidence="1">Uncharacterized protein</fullName>
    </submittedName>
</protein>
<name>A0ACC1B0J1_9ROSI</name>
<organism evidence="1 2">
    <name type="scientific">Pistacia atlantica</name>
    <dbReference type="NCBI Taxonomy" id="434234"/>
    <lineage>
        <taxon>Eukaryota</taxon>
        <taxon>Viridiplantae</taxon>
        <taxon>Streptophyta</taxon>
        <taxon>Embryophyta</taxon>
        <taxon>Tracheophyta</taxon>
        <taxon>Spermatophyta</taxon>
        <taxon>Magnoliopsida</taxon>
        <taxon>eudicotyledons</taxon>
        <taxon>Gunneridae</taxon>
        <taxon>Pentapetalae</taxon>
        <taxon>rosids</taxon>
        <taxon>malvids</taxon>
        <taxon>Sapindales</taxon>
        <taxon>Anacardiaceae</taxon>
        <taxon>Pistacia</taxon>
    </lineage>
</organism>
<reference evidence="2" key="1">
    <citation type="journal article" date="2023" name="G3 (Bethesda)">
        <title>Genome assembly and association tests identify interacting loci associated with vigor, precocity, and sex in interspecific pistachio rootstocks.</title>
        <authorList>
            <person name="Palmer W."/>
            <person name="Jacygrad E."/>
            <person name="Sagayaradj S."/>
            <person name="Cavanaugh K."/>
            <person name="Han R."/>
            <person name="Bertier L."/>
            <person name="Beede B."/>
            <person name="Kafkas S."/>
            <person name="Golino D."/>
            <person name="Preece J."/>
            <person name="Michelmore R."/>
        </authorList>
    </citation>
    <scope>NUCLEOTIDE SEQUENCE [LARGE SCALE GENOMIC DNA]</scope>
</reference>